<dbReference type="AlphaFoldDB" id="A0A194YQX7"/>
<name>A0A194YQX7_SORBI</name>
<reference evidence="2" key="2">
    <citation type="journal article" date="2018" name="Plant J.">
        <title>The Sorghum bicolor reference genome: improved assembly, gene annotations, a transcriptome atlas, and signatures of genome organization.</title>
        <authorList>
            <person name="McCormick R.F."/>
            <person name="Truong S.K."/>
            <person name="Sreedasyam A."/>
            <person name="Jenkins J."/>
            <person name="Shu S."/>
            <person name="Sims D."/>
            <person name="Kennedy M."/>
            <person name="Amirebrahimi M."/>
            <person name="Weers B.D."/>
            <person name="McKinley B."/>
            <person name="Mattison A."/>
            <person name="Morishige D.T."/>
            <person name="Grimwood J."/>
            <person name="Schmutz J."/>
            <person name="Mullet J.E."/>
        </authorList>
    </citation>
    <scope>NUCLEOTIDE SEQUENCE [LARGE SCALE GENOMIC DNA]</scope>
    <source>
        <strain evidence="2">cv. BTx623</strain>
    </source>
</reference>
<reference evidence="1 2" key="1">
    <citation type="journal article" date="2009" name="Nature">
        <title>The Sorghum bicolor genome and the diversification of grasses.</title>
        <authorList>
            <person name="Paterson A.H."/>
            <person name="Bowers J.E."/>
            <person name="Bruggmann R."/>
            <person name="Dubchak I."/>
            <person name="Grimwood J."/>
            <person name="Gundlach H."/>
            <person name="Haberer G."/>
            <person name="Hellsten U."/>
            <person name="Mitros T."/>
            <person name="Poliakov A."/>
            <person name="Schmutz J."/>
            <person name="Spannagl M."/>
            <person name="Tang H."/>
            <person name="Wang X."/>
            <person name="Wicker T."/>
            <person name="Bharti A.K."/>
            <person name="Chapman J."/>
            <person name="Feltus F.A."/>
            <person name="Gowik U."/>
            <person name="Grigoriev I.V."/>
            <person name="Lyons E."/>
            <person name="Maher C.A."/>
            <person name="Martis M."/>
            <person name="Narechania A."/>
            <person name="Otillar R.P."/>
            <person name="Penning B.W."/>
            <person name="Salamov A.A."/>
            <person name="Wang Y."/>
            <person name="Zhang L."/>
            <person name="Carpita N.C."/>
            <person name="Freeling M."/>
            <person name="Gingle A.R."/>
            <person name="Hash C.T."/>
            <person name="Keller B."/>
            <person name="Klein P."/>
            <person name="Kresovich S."/>
            <person name="McCann M.C."/>
            <person name="Ming R."/>
            <person name="Peterson D.G."/>
            <person name="Mehboob-ur-Rahman"/>
            <person name="Ware D."/>
            <person name="Westhoff P."/>
            <person name="Mayer K.F."/>
            <person name="Messing J."/>
            <person name="Rokhsar D.S."/>
        </authorList>
    </citation>
    <scope>NUCLEOTIDE SEQUENCE [LARGE SCALE GENOMIC DNA]</scope>
    <source>
        <strain evidence="2">cv. BTx623</strain>
    </source>
</reference>
<dbReference type="InParanoid" id="A0A194YQX7"/>
<dbReference type="Gramene" id="KXG30634">
    <property type="protein sequence ID" value="KXG30634"/>
    <property type="gene ID" value="SORBI_3004G208201"/>
</dbReference>
<keyword evidence="2" id="KW-1185">Reference proteome</keyword>
<dbReference type="Proteomes" id="UP000000768">
    <property type="component" value="Chromosome 4"/>
</dbReference>
<accession>A0A194YQX7</accession>
<protein>
    <submittedName>
        <fullName evidence="1">Uncharacterized protein</fullName>
    </submittedName>
</protein>
<dbReference type="EMBL" id="CM000763">
    <property type="protein sequence ID" value="KXG30634.2"/>
    <property type="molecule type" value="Genomic_DNA"/>
</dbReference>
<proteinExistence type="predicted"/>
<organism evidence="1 2">
    <name type="scientific">Sorghum bicolor</name>
    <name type="common">Sorghum</name>
    <name type="synonym">Sorghum vulgare</name>
    <dbReference type="NCBI Taxonomy" id="4558"/>
    <lineage>
        <taxon>Eukaryota</taxon>
        <taxon>Viridiplantae</taxon>
        <taxon>Streptophyta</taxon>
        <taxon>Embryophyta</taxon>
        <taxon>Tracheophyta</taxon>
        <taxon>Spermatophyta</taxon>
        <taxon>Magnoliopsida</taxon>
        <taxon>Liliopsida</taxon>
        <taxon>Poales</taxon>
        <taxon>Poaceae</taxon>
        <taxon>PACMAD clade</taxon>
        <taxon>Panicoideae</taxon>
        <taxon>Andropogonodae</taxon>
        <taxon>Andropogoneae</taxon>
        <taxon>Sorghinae</taxon>
        <taxon>Sorghum</taxon>
    </lineage>
</organism>
<sequence>MNNYSSCQIWSKYASQNNWWRCTFALLPNCEVHFRYIQMVSGRSFEDLRRGDELARGAQRVLQFHQSSPWRHGRAAHCATGHRMKRRLLVEGFVLEINFFRARLATRISFKQKRVQPNIN</sequence>
<evidence type="ECO:0000313" key="1">
    <source>
        <dbReference type="EMBL" id="KXG30634.2"/>
    </source>
</evidence>
<gene>
    <name evidence="1" type="ORF">SORBI_3004G208201</name>
</gene>
<evidence type="ECO:0000313" key="2">
    <source>
        <dbReference type="Proteomes" id="UP000000768"/>
    </source>
</evidence>